<organism evidence="2 3">
    <name type="scientific">Longimicrobium terrae</name>
    <dbReference type="NCBI Taxonomy" id="1639882"/>
    <lineage>
        <taxon>Bacteria</taxon>
        <taxon>Pseudomonadati</taxon>
        <taxon>Gemmatimonadota</taxon>
        <taxon>Longimicrobiia</taxon>
        <taxon>Longimicrobiales</taxon>
        <taxon>Longimicrobiaceae</taxon>
        <taxon>Longimicrobium</taxon>
    </lineage>
</organism>
<protein>
    <submittedName>
        <fullName evidence="2">Uncharacterized protein</fullName>
    </submittedName>
</protein>
<name>A0A841GYV0_9BACT</name>
<evidence type="ECO:0000256" key="1">
    <source>
        <dbReference type="SAM" id="MobiDB-lite"/>
    </source>
</evidence>
<feature type="region of interest" description="Disordered" evidence="1">
    <location>
        <begin position="1"/>
        <end position="59"/>
    </location>
</feature>
<dbReference type="AlphaFoldDB" id="A0A841GYV0"/>
<proteinExistence type="predicted"/>
<evidence type="ECO:0000313" key="2">
    <source>
        <dbReference type="EMBL" id="MBB6070940.1"/>
    </source>
</evidence>
<dbReference type="RefSeq" id="WP_170033367.1">
    <property type="nucleotide sequence ID" value="NZ_JABDTL010000001.1"/>
</dbReference>
<sequence>MAMTSNPDRSAMEKVAGDGDPRTRAGWDEAFRSMARRGDDRLLDSDVQSSSWDDSEWEW</sequence>
<dbReference type="EMBL" id="JACHIA010000006">
    <property type="protein sequence ID" value="MBB6070940.1"/>
    <property type="molecule type" value="Genomic_DNA"/>
</dbReference>
<keyword evidence="3" id="KW-1185">Reference proteome</keyword>
<accession>A0A841GYV0</accession>
<comment type="caution">
    <text evidence="2">The sequence shown here is derived from an EMBL/GenBank/DDBJ whole genome shotgun (WGS) entry which is preliminary data.</text>
</comment>
<gene>
    <name evidence="2" type="ORF">HNQ61_002562</name>
</gene>
<reference evidence="2 3" key="1">
    <citation type="submission" date="2020-08" db="EMBL/GenBank/DDBJ databases">
        <title>Genomic Encyclopedia of Type Strains, Phase IV (KMG-IV): sequencing the most valuable type-strain genomes for metagenomic binning, comparative biology and taxonomic classification.</title>
        <authorList>
            <person name="Goeker M."/>
        </authorList>
    </citation>
    <scope>NUCLEOTIDE SEQUENCE [LARGE SCALE GENOMIC DNA]</scope>
    <source>
        <strain evidence="2 3">DSM 29007</strain>
    </source>
</reference>
<feature type="compositionally biased region" description="Basic and acidic residues" evidence="1">
    <location>
        <begin position="10"/>
        <end position="44"/>
    </location>
</feature>
<evidence type="ECO:0000313" key="3">
    <source>
        <dbReference type="Proteomes" id="UP000582837"/>
    </source>
</evidence>
<dbReference type="Proteomes" id="UP000582837">
    <property type="component" value="Unassembled WGS sequence"/>
</dbReference>